<dbReference type="Proteomes" id="UP001221189">
    <property type="component" value="Unassembled WGS sequence"/>
</dbReference>
<proteinExistence type="predicted"/>
<reference evidence="3 4" key="1">
    <citation type="submission" date="2022-10" db="EMBL/GenBank/DDBJ databases">
        <title>Paucibacter sp. hw1 Genome sequencing.</title>
        <authorList>
            <person name="Park S."/>
        </authorList>
    </citation>
    <scope>NUCLEOTIDE SEQUENCE [LARGE SCALE GENOMIC DNA]</scope>
    <source>
        <strain evidence="4">hw1</strain>
    </source>
</reference>
<dbReference type="InterPro" id="IPR007621">
    <property type="entry name" value="TPM_dom"/>
</dbReference>
<evidence type="ECO:0000313" key="4">
    <source>
        <dbReference type="Proteomes" id="UP001221189"/>
    </source>
</evidence>
<feature type="transmembrane region" description="Helical" evidence="1">
    <location>
        <begin position="198"/>
        <end position="221"/>
    </location>
</feature>
<keyword evidence="1" id="KW-1133">Transmembrane helix</keyword>
<comment type="caution">
    <text evidence="3">The sequence shown here is derived from an EMBL/GenBank/DDBJ whole genome shotgun (WGS) entry which is preliminary data.</text>
</comment>
<feature type="domain" description="TPM" evidence="2">
    <location>
        <begin position="8"/>
        <end position="130"/>
    </location>
</feature>
<feature type="transmembrane region" description="Helical" evidence="1">
    <location>
        <begin position="159"/>
        <end position="178"/>
    </location>
</feature>
<dbReference type="RefSeq" id="WP_273600617.1">
    <property type="nucleotide sequence ID" value="NZ_JAQQXT010000007.1"/>
</dbReference>
<evidence type="ECO:0000256" key="1">
    <source>
        <dbReference type="SAM" id="Phobius"/>
    </source>
</evidence>
<evidence type="ECO:0000313" key="3">
    <source>
        <dbReference type="EMBL" id="MDC8772415.1"/>
    </source>
</evidence>
<dbReference type="PANTHER" id="PTHR30373:SF2">
    <property type="entry name" value="UPF0603 PROTEIN YGCG"/>
    <property type="match status" value="1"/>
</dbReference>
<organism evidence="3 4">
    <name type="scientific">Roseateles albus</name>
    <dbReference type="NCBI Taxonomy" id="2987525"/>
    <lineage>
        <taxon>Bacteria</taxon>
        <taxon>Pseudomonadati</taxon>
        <taxon>Pseudomonadota</taxon>
        <taxon>Betaproteobacteria</taxon>
        <taxon>Burkholderiales</taxon>
        <taxon>Sphaerotilaceae</taxon>
        <taxon>Roseateles</taxon>
    </lineage>
</organism>
<keyword evidence="1" id="KW-0812">Transmembrane</keyword>
<protein>
    <submittedName>
        <fullName evidence="3">TPM domain-containing protein</fullName>
    </submittedName>
</protein>
<name>A0ABT5KES1_9BURK</name>
<gene>
    <name evidence="3" type="ORF">PRZ03_12605</name>
</gene>
<keyword evidence="4" id="KW-1185">Reference proteome</keyword>
<sequence>MPALSGRVIDQTGTLSAEQQAALSAKLAAFEAEAGSQLVILIVPTVAPEDITSYAQRVGDTWKIGRKDVGDGLLLLVAKNDRKVRIEVAKTLEGAVPDLAARQIIQNAITPAFKKNDYAGGLNLAVDQLAMRIRGEELPAPKKQGGQGQKKNGFSFEELGALFFIGVPVLGGILIGIFGRKLGSLLTGGAAGALGWFYASSLLVAGLAGIASMILVGVMGVGAGRGVGRRGGGSGGPVIWGGGGGGGGGFGGGGGGGGFSSGGGGDFGGGGASGDW</sequence>
<dbReference type="PANTHER" id="PTHR30373">
    <property type="entry name" value="UPF0603 PROTEIN YGCG"/>
    <property type="match status" value="1"/>
</dbReference>
<dbReference type="Pfam" id="PF04536">
    <property type="entry name" value="TPM_phosphatase"/>
    <property type="match status" value="1"/>
</dbReference>
<dbReference type="Gene3D" id="3.10.310.50">
    <property type="match status" value="1"/>
</dbReference>
<dbReference type="EMBL" id="JAQQXT010000007">
    <property type="protein sequence ID" value="MDC8772415.1"/>
    <property type="molecule type" value="Genomic_DNA"/>
</dbReference>
<keyword evidence="1" id="KW-0472">Membrane</keyword>
<evidence type="ECO:0000259" key="2">
    <source>
        <dbReference type="Pfam" id="PF04536"/>
    </source>
</evidence>
<accession>A0ABT5KES1</accession>